<feature type="domain" description="DNA ligase OB-like" evidence="6">
    <location>
        <begin position="214"/>
        <end position="278"/>
    </location>
</feature>
<dbReference type="GO" id="GO:0006281">
    <property type="term" value="P:DNA repair"/>
    <property type="evidence" value="ECO:0007669"/>
    <property type="project" value="UniProtKB-KW"/>
</dbReference>
<keyword evidence="2" id="KW-0235">DNA replication</keyword>
<sequence>MHLRLFCALLLSCLLAAPLDARGPNPPSLMLATDYAPGVEVGDYWVSEKLDGVRGHWDGQVLWTRGGHRVDPPGWFTAAWPATPMDGELWLGRGRFDEVSGIVRSQSADDAAWREVRFMVFDLPGAKGGFGQRLARMRELVDAAGVGWLRVVDQQRGTSAARLDERLEAVVAAGGEGLMLHHRDSPYRAGRSERLVKYKPYRDAEARVVAHTAGRGKYTGMMGALVVERTDGVRFRIGSGFSDAQRSDPPRIGSHVTYRYNGFTSKGLPRFARFLRVREVLPPPDPD</sequence>
<evidence type="ECO:0000259" key="6">
    <source>
        <dbReference type="Pfam" id="PF14743"/>
    </source>
</evidence>
<gene>
    <name evidence="7" type="ORF">SAMN02745674_02069</name>
</gene>
<reference evidence="7 8" key="1">
    <citation type="submission" date="2017-02" db="EMBL/GenBank/DDBJ databases">
        <authorList>
            <person name="Peterson S.W."/>
        </authorList>
    </citation>
    <scope>NUCLEOTIDE SEQUENCE [LARGE SCALE GENOMIC DNA]</scope>
    <source>
        <strain evidence="7 8">DSM 21749</strain>
    </source>
</reference>
<dbReference type="EMBL" id="FUXP01000008">
    <property type="protein sequence ID" value="SKA13416.1"/>
    <property type="molecule type" value="Genomic_DNA"/>
</dbReference>
<dbReference type="GO" id="GO:0016874">
    <property type="term" value="F:ligase activity"/>
    <property type="evidence" value="ECO:0007669"/>
    <property type="project" value="UniProtKB-KW"/>
</dbReference>
<evidence type="ECO:0000256" key="4">
    <source>
        <dbReference type="ARBA" id="ARBA00023204"/>
    </source>
</evidence>
<dbReference type="Pfam" id="PF14743">
    <property type="entry name" value="DNA_ligase_OB_2"/>
    <property type="match status" value="1"/>
</dbReference>
<dbReference type="CDD" id="cd08041">
    <property type="entry name" value="OBF_kDNA_ligase_like"/>
    <property type="match status" value="1"/>
</dbReference>
<dbReference type="Gene3D" id="2.40.50.140">
    <property type="entry name" value="Nucleic acid-binding proteins"/>
    <property type="match status" value="1"/>
</dbReference>
<dbReference type="Proteomes" id="UP000190061">
    <property type="component" value="Unassembled WGS sequence"/>
</dbReference>
<evidence type="ECO:0000313" key="7">
    <source>
        <dbReference type="EMBL" id="SKA13416.1"/>
    </source>
</evidence>
<feature type="signal peptide" evidence="5">
    <location>
        <begin position="1"/>
        <end position="21"/>
    </location>
</feature>
<keyword evidence="3" id="KW-0227">DNA damage</keyword>
<evidence type="ECO:0000256" key="3">
    <source>
        <dbReference type="ARBA" id="ARBA00022763"/>
    </source>
</evidence>
<dbReference type="PANTHER" id="PTHR47810:SF1">
    <property type="entry name" value="DNA LIGASE B"/>
    <property type="match status" value="1"/>
</dbReference>
<evidence type="ECO:0000256" key="2">
    <source>
        <dbReference type="ARBA" id="ARBA00022705"/>
    </source>
</evidence>
<dbReference type="InterPro" id="IPR029319">
    <property type="entry name" value="DNA_ligase_OB"/>
</dbReference>
<evidence type="ECO:0000256" key="5">
    <source>
        <dbReference type="SAM" id="SignalP"/>
    </source>
</evidence>
<keyword evidence="5" id="KW-0732">Signal</keyword>
<dbReference type="NCBIfam" id="NF006592">
    <property type="entry name" value="PRK09125.1"/>
    <property type="match status" value="1"/>
</dbReference>
<dbReference type="AlphaFoldDB" id="A0A1T4RC72"/>
<dbReference type="CDD" id="cd07896">
    <property type="entry name" value="Adenylation_kDNA_ligase_like"/>
    <property type="match status" value="1"/>
</dbReference>
<dbReference type="Gene3D" id="3.30.1490.70">
    <property type="match status" value="1"/>
</dbReference>
<dbReference type="PANTHER" id="PTHR47810">
    <property type="entry name" value="DNA LIGASE"/>
    <property type="match status" value="1"/>
</dbReference>
<dbReference type="InterPro" id="IPR012340">
    <property type="entry name" value="NA-bd_OB-fold"/>
</dbReference>
<organism evidence="7 8">
    <name type="scientific">Lysobacter spongiicola DSM 21749</name>
    <dbReference type="NCBI Taxonomy" id="1122188"/>
    <lineage>
        <taxon>Bacteria</taxon>
        <taxon>Pseudomonadati</taxon>
        <taxon>Pseudomonadota</taxon>
        <taxon>Gammaproteobacteria</taxon>
        <taxon>Lysobacterales</taxon>
        <taxon>Lysobacteraceae</taxon>
        <taxon>Novilysobacter</taxon>
    </lineage>
</organism>
<proteinExistence type="predicted"/>
<protein>
    <submittedName>
        <fullName evidence="7">DNA ligase-1</fullName>
    </submittedName>
</protein>
<dbReference type="STRING" id="1122188.SAMN02745674_02069"/>
<keyword evidence="8" id="KW-1185">Reference proteome</keyword>
<evidence type="ECO:0000256" key="1">
    <source>
        <dbReference type="ARBA" id="ARBA00022598"/>
    </source>
</evidence>
<dbReference type="GO" id="GO:0006260">
    <property type="term" value="P:DNA replication"/>
    <property type="evidence" value="ECO:0007669"/>
    <property type="project" value="UniProtKB-KW"/>
</dbReference>
<accession>A0A1T4RC72</accession>
<dbReference type="Gene3D" id="3.30.470.30">
    <property type="entry name" value="DNA ligase/mRNA capping enzyme"/>
    <property type="match status" value="1"/>
</dbReference>
<dbReference type="InterPro" id="IPR050326">
    <property type="entry name" value="NAD_dep_DNA_ligaseB"/>
</dbReference>
<dbReference type="SUPFAM" id="SSF56091">
    <property type="entry name" value="DNA ligase/mRNA capping enzyme, catalytic domain"/>
    <property type="match status" value="1"/>
</dbReference>
<dbReference type="RefSeq" id="WP_078758641.1">
    <property type="nucleotide sequence ID" value="NZ_FUXP01000008.1"/>
</dbReference>
<dbReference type="SUPFAM" id="SSF50249">
    <property type="entry name" value="Nucleic acid-binding proteins"/>
    <property type="match status" value="1"/>
</dbReference>
<name>A0A1T4RC72_9GAMM</name>
<dbReference type="OrthoDB" id="9782700at2"/>
<feature type="chain" id="PRO_5013182441" evidence="5">
    <location>
        <begin position="22"/>
        <end position="287"/>
    </location>
</feature>
<evidence type="ECO:0000313" key="8">
    <source>
        <dbReference type="Proteomes" id="UP000190061"/>
    </source>
</evidence>
<keyword evidence="1 7" id="KW-0436">Ligase</keyword>
<keyword evidence="4" id="KW-0234">DNA repair</keyword>